<dbReference type="Proteomes" id="UP000243205">
    <property type="component" value="Unassembled WGS sequence"/>
</dbReference>
<dbReference type="PANTHER" id="PTHR30352">
    <property type="entry name" value="PYRUVATE FORMATE-LYASE-ACTIVATING ENZYME"/>
    <property type="match status" value="1"/>
</dbReference>
<evidence type="ECO:0000256" key="2">
    <source>
        <dbReference type="ARBA" id="ARBA00022485"/>
    </source>
</evidence>
<evidence type="ECO:0000313" key="9">
    <source>
        <dbReference type="Proteomes" id="UP000243205"/>
    </source>
</evidence>
<evidence type="ECO:0000256" key="5">
    <source>
        <dbReference type="ARBA" id="ARBA00023004"/>
    </source>
</evidence>
<dbReference type="PROSITE" id="PS51918">
    <property type="entry name" value="RADICAL_SAM"/>
    <property type="match status" value="1"/>
</dbReference>
<keyword evidence="6" id="KW-0411">Iron-sulfur</keyword>
<dbReference type="InterPro" id="IPR007197">
    <property type="entry name" value="rSAM"/>
</dbReference>
<dbReference type="InterPro" id="IPR013785">
    <property type="entry name" value="Aldolase_TIM"/>
</dbReference>
<dbReference type="GO" id="GO:0046872">
    <property type="term" value="F:metal ion binding"/>
    <property type="evidence" value="ECO:0007669"/>
    <property type="project" value="UniProtKB-KW"/>
</dbReference>
<dbReference type="NCBIfam" id="TIGR02495">
    <property type="entry name" value="NrdG2"/>
    <property type="match status" value="1"/>
</dbReference>
<dbReference type="RefSeq" id="WP_092075578.1">
    <property type="nucleotide sequence ID" value="NZ_FNAQ01000001.1"/>
</dbReference>
<dbReference type="InterPro" id="IPR034457">
    <property type="entry name" value="Organic_radical-activating"/>
</dbReference>
<dbReference type="Gene3D" id="3.20.20.70">
    <property type="entry name" value="Aldolase class I"/>
    <property type="match status" value="1"/>
</dbReference>
<dbReference type="PANTHER" id="PTHR30352:SF13">
    <property type="entry name" value="GLYCYL-RADICAL ENZYME ACTIVATING ENZYME YJJW-RELATED"/>
    <property type="match status" value="1"/>
</dbReference>
<dbReference type="OrthoDB" id="9782387at2"/>
<evidence type="ECO:0000256" key="3">
    <source>
        <dbReference type="ARBA" id="ARBA00022691"/>
    </source>
</evidence>
<dbReference type="CDD" id="cd01335">
    <property type="entry name" value="Radical_SAM"/>
    <property type="match status" value="1"/>
</dbReference>
<evidence type="ECO:0000259" key="7">
    <source>
        <dbReference type="PROSITE" id="PS51918"/>
    </source>
</evidence>
<keyword evidence="8" id="KW-0670">Pyruvate</keyword>
<accession>A0A1G6XQP1</accession>
<comment type="cofactor">
    <cofactor evidence="1">
        <name>[4Fe-4S] cluster</name>
        <dbReference type="ChEBI" id="CHEBI:49883"/>
    </cofactor>
</comment>
<reference evidence="9" key="1">
    <citation type="submission" date="2016-10" db="EMBL/GenBank/DDBJ databases">
        <authorList>
            <person name="Varghese N."/>
            <person name="Submissions S."/>
        </authorList>
    </citation>
    <scope>NUCLEOTIDE SEQUENCE [LARGE SCALE GENOMIC DNA]</scope>
    <source>
        <strain evidence="9">DSM 8987</strain>
    </source>
</reference>
<sequence length="231" mass="24409">MAIKGFQGTSLLDYPGRIASLVFFAGCNLRCPYCHNPGLVETPEQYPDIALDEVVALVAQRRGFIDGVVISGGEPTLDPLLVELATELKGLGLQVKLDTNGLAPAVLERLLDQGLLDAVAVDLKTAPERYPELGAGPTAALALKQTLALLQQAPVALEYRTTCMPALVGAADIAALGPLVQGCPLWVLQQFVAEHALSPAARSSVPYLPEQMQELAVQAAAYACQVQVRGL</sequence>
<dbReference type="SFLD" id="SFLDS00029">
    <property type="entry name" value="Radical_SAM"/>
    <property type="match status" value="1"/>
</dbReference>
<evidence type="ECO:0000256" key="6">
    <source>
        <dbReference type="ARBA" id="ARBA00023014"/>
    </source>
</evidence>
<dbReference type="InterPro" id="IPR058240">
    <property type="entry name" value="rSAM_sf"/>
</dbReference>
<evidence type="ECO:0000256" key="1">
    <source>
        <dbReference type="ARBA" id="ARBA00001966"/>
    </source>
</evidence>
<keyword evidence="5" id="KW-0408">Iron</keyword>
<keyword evidence="8" id="KW-0456">Lyase</keyword>
<organism evidence="8 9">
    <name type="scientific">Desulfuromonas thiophila</name>
    <dbReference type="NCBI Taxonomy" id="57664"/>
    <lineage>
        <taxon>Bacteria</taxon>
        <taxon>Pseudomonadati</taxon>
        <taxon>Thermodesulfobacteriota</taxon>
        <taxon>Desulfuromonadia</taxon>
        <taxon>Desulfuromonadales</taxon>
        <taxon>Desulfuromonadaceae</taxon>
        <taxon>Desulfuromonas</taxon>
    </lineage>
</organism>
<gene>
    <name evidence="8" type="ORF">SAMN05661003_101331</name>
</gene>
<evidence type="ECO:0000256" key="4">
    <source>
        <dbReference type="ARBA" id="ARBA00022723"/>
    </source>
</evidence>
<evidence type="ECO:0000313" key="8">
    <source>
        <dbReference type="EMBL" id="SDD79687.1"/>
    </source>
</evidence>
<dbReference type="STRING" id="57664.SAMN05661003_101331"/>
<keyword evidence="2" id="KW-0004">4Fe-4S</keyword>
<protein>
    <submittedName>
        <fullName evidence="8">Pyruvate formate lyase activating enzyme</fullName>
    </submittedName>
</protein>
<dbReference type="GO" id="GO:0016829">
    <property type="term" value="F:lyase activity"/>
    <property type="evidence" value="ECO:0007669"/>
    <property type="project" value="UniProtKB-KW"/>
</dbReference>
<proteinExistence type="predicted"/>
<name>A0A1G6XQP1_9BACT</name>
<dbReference type="SUPFAM" id="SSF102114">
    <property type="entry name" value="Radical SAM enzymes"/>
    <property type="match status" value="1"/>
</dbReference>
<dbReference type="SFLD" id="SFLDG01094">
    <property type="entry name" value="Uncharacterised_Radical_SAM_Su"/>
    <property type="match status" value="1"/>
</dbReference>
<dbReference type="GO" id="GO:0051539">
    <property type="term" value="F:4 iron, 4 sulfur cluster binding"/>
    <property type="evidence" value="ECO:0007669"/>
    <property type="project" value="UniProtKB-KW"/>
</dbReference>
<feature type="domain" description="Radical SAM core" evidence="7">
    <location>
        <begin position="13"/>
        <end position="231"/>
    </location>
</feature>
<keyword evidence="9" id="KW-1185">Reference proteome</keyword>
<keyword evidence="3" id="KW-0949">S-adenosyl-L-methionine</keyword>
<keyword evidence="4" id="KW-0479">Metal-binding</keyword>
<dbReference type="InterPro" id="IPR012840">
    <property type="entry name" value="NrdG2"/>
</dbReference>
<dbReference type="Pfam" id="PF04055">
    <property type="entry name" value="Radical_SAM"/>
    <property type="match status" value="1"/>
</dbReference>
<dbReference type="AlphaFoldDB" id="A0A1G6XQP1"/>
<dbReference type="EMBL" id="FNAQ01000001">
    <property type="protein sequence ID" value="SDD79687.1"/>
    <property type="molecule type" value="Genomic_DNA"/>
</dbReference>